<dbReference type="HOGENOM" id="CLU_1922916_0_0_2"/>
<organism evidence="1 2">
    <name type="scientific">Thermoproteus tenax (strain ATCC 35583 / DSM 2078 / JCM 9277 / NBRC 100435 / Kra 1)</name>
    <dbReference type="NCBI Taxonomy" id="768679"/>
    <lineage>
        <taxon>Archaea</taxon>
        <taxon>Thermoproteota</taxon>
        <taxon>Thermoprotei</taxon>
        <taxon>Thermoproteales</taxon>
        <taxon>Thermoproteaceae</taxon>
        <taxon>Thermoproteus</taxon>
    </lineage>
</organism>
<sequence>MPRGFLNTWKVADFGGVKLPALSLGAEAALAVAHAVYKERIYTLNDFLTVDKWLDRGILEELGVAPAMRYIASLHLAVARGVAELPSRIPLGLWAFALMERVVSFRLTAATLPNLARVGTRFGRLFLSKLV</sequence>
<gene>
    <name evidence="1" type="ordered locus">TTX_1339</name>
</gene>
<dbReference type="KEGG" id="ttn:TTX_1339"/>
<accession>G4RK81</accession>
<keyword evidence="2" id="KW-1185">Reference proteome</keyword>
<dbReference type="EMBL" id="FN869859">
    <property type="protein sequence ID" value="CCC81976.1"/>
    <property type="molecule type" value="Genomic_DNA"/>
</dbReference>
<dbReference type="PaxDb" id="768679-TTX_1339"/>
<dbReference type="Proteomes" id="UP000002654">
    <property type="component" value="Chromosome"/>
</dbReference>
<dbReference type="AlphaFoldDB" id="G4RK81"/>
<dbReference type="eggNOG" id="arCOG10149">
    <property type="taxonomic scope" value="Archaea"/>
</dbReference>
<name>G4RK81_THETK</name>
<evidence type="ECO:0000313" key="2">
    <source>
        <dbReference type="Proteomes" id="UP000002654"/>
    </source>
</evidence>
<evidence type="ECO:0000313" key="1">
    <source>
        <dbReference type="EMBL" id="CCC81976.1"/>
    </source>
</evidence>
<protein>
    <submittedName>
        <fullName evidence="1">Uncharacterized protein</fullName>
    </submittedName>
</protein>
<dbReference type="PATRIC" id="fig|768679.9.peg.1359"/>
<proteinExistence type="predicted"/>
<reference evidence="1 2" key="1">
    <citation type="journal article" date="2011" name="PLoS ONE">
        <title>The complete genome sequence of Thermoproteus tenax: a physiologically versatile member of the Crenarchaeota.</title>
        <authorList>
            <person name="Siebers B."/>
            <person name="Zaparty M."/>
            <person name="Raddatz G."/>
            <person name="Tjaden B."/>
            <person name="Albers S.V."/>
            <person name="Bell S.D."/>
            <person name="Blombach F."/>
            <person name="Kletzin A."/>
            <person name="Kyrpides N."/>
            <person name="Lanz C."/>
            <person name="Plagens A."/>
            <person name="Rampp M."/>
            <person name="Rosinus A."/>
            <person name="von Jan M."/>
            <person name="Makarova K.S."/>
            <person name="Klenk H.P."/>
            <person name="Schuster S.C."/>
            <person name="Hensel R."/>
        </authorList>
    </citation>
    <scope>NUCLEOTIDE SEQUENCE [LARGE SCALE GENOMIC DNA]</scope>
    <source>
        <strain evidence="2">ATCC 35583 / DSM 2078 / JCM 9277 / NBRC 100435 / Kra 1</strain>
    </source>
</reference>